<feature type="binding site" evidence="4">
    <location>
        <begin position="264"/>
        <end position="269"/>
    </location>
    <ligand>
        <name>ATP</name>
        <dbReference type="ChEBI" id="CHEBI:30616"/>
    </ligand>
</feature>
<dbReference type="GO" id="GO:0016887">
    <property type="term" value="F:ATP hydrolysis activity"/>
    <property type="evidence" value="ECO:0007669"/>
    <property type="project" value="UniProtKB-UniRule"/>
</dbReference>
<comment type="similarity">
    <text evidence="4 5">Belongs to the AAA ATPase family.</text>
</comment>
<feature type="coiled-coil region" evidence="4">
    <location>
        <begin position="14"/>
        <end position="76"/>
    </location>
</feature>
<dbReference type="Gene3D" id="1.10.8.60">
    <property type="match status" value="1"/>
</dbReference>
<proteinExistence type="inferred from homology"/>
<dbReference type="Gene3D" id="2.40.50.140">
    <property type="entry name" value="Nucleic acid-binding proteins"/>
    <property type="match status" value="2"/>
</dbReference>
<gene>
    <name evidence="4" type="primary">arc</name>
    <name evidence="7" type="ORF">GA0111570_11081</name>
</gene>
<dbReference type="PANTHER" id="PTHR23077">
    <property type="entry name" value="AAA-FAMILY ATPASE"/>
    <property type="match status" value="1"/>
</dbReference>
<dbReference type="Pfam" id="PF17758">
    <property type="entry name" value="Prot_ATP_ID_OB_N"/>
    <property type="match status" value="1"/>
</dbReference>
<dbReference type="InterPro" id="IPR027417">
    <property type="entry name" value="P-loop_NTPase"/>
</dbReference>
<evidence type="ECO:0000256" key="5">
    <source>
        <dbReference type="RuleBase" id="RU003651"/>
    </source>
</evidence>
<dbReference type="FunFam" id="3.40.50.300:FF:001025">
    <property type="entry name" value="ATPase family, AAA domain-containing 2B"/>
    <property type="match status" value="1"/>
</dbReference>
<accession>A0A1G6HIB4</accession>
<dbReference type="AlphaFoldDB" id="A0A1G6HIB4"/>
<dbReference type="SMART" id="SM00382">
    <property type="entry name" value="AAA"/>
    <property type="match status" value="1"/>
</dbReference>
<dbReference type="EMBL" id="FMYF01000010">
    <property type="protein sequence ID" value="SDB93883.1"/>
    <property type="molecule type" value="Genomic_DNA"/>
</dbReference>
<comment type="subunit">
    <text evidence="4">Homohexamer. Assembles into a hexameric ring structure.</text>
</comment>
<dbReference type="OrthoDB" id="9809379at2"/>
<dbReference type="HAMAP" id="MF_02112">
    <property type="entry name" value="ARC_ATPase"/>
    <property type="match status" value="1"/>
</dbReference>
<organism evidence="7 8">
    <name type="scientific">Raineyella antarctica</name>
    <dbReference type="NCBI Taxonomy" id="1577474"/>
    <lineage>
        <taxon>Bacteria</taxon>
        <taxon>Bacillati</taxon>
        <taxon>Actinomycetota</taxon>
        <taxon>Actinomycetes</taxon>
        <taxon>Propionibacteriales</taxon>
        <taxon>Propionibacteriaceae</taxon>
        <taxon>Raineyella</taxon>
    </lineage>
</organism>
<dbReference type="Pfam" id="PF16450">
    <property type="entry name" value="Prot_ATP_ID_OB_C"/>
    <property type="match status" value="1"/>
</dbReference>
<dbReference type="PANTHER" id="PTHR23077:SF144">
    <property type="entry name" value="PROTEASOME-ASSOCIATED ATPASE"/>
    <property type="match status" value="1"/>
</dbReference>
<evidence type="ECO:0000256" key="4">
    <source>
        <dbReference type="HAMAP-Rule" id="MF_02112"/>
    </source>
</evidence>
<evidence type="ECO:0000313" key="8">
    <source>
        <dbReference type="Proteomes" id="UP000199086"/>
    </source>
</evidence>
<dbReference type="InterPro" id="IPR012340">
    <property type="entry name" value="NA-bd_OB-fold"/>
</dbReference>
<dbReference type="Gene3D" id="1.20.5.170">
    <property type="match status" value="1"/>
</dbReference>
<keyword evidence="2 4" id="KW-0067">ATP-binding</keyword>
<dbReference type="InterPro" id="IPR003960">
    <property type="entry name" value="ATPase_AAA_CS"/>
</dbReference>
<dbReference type="InterPro" id="IPR003593">
    <property type="entry name" value="AAA+_ATPase"/>
</dbReference>
<keyword evidence="7" id="KW-0647">Proteasome</keyword>
<keyword evidence="1 4" id="KW-0547">Nucleotide-binding</keyword>
<reference evidence="7 8" key="1">
    <citation type="submission" date="2016-06" db="EMBL/GenBank/DDBJ databases">
        <authorList>
            <person name="Olsen C.W."/>
            <person name="Carey S."/>
            <person name="Hinshaw L."/>
            <person name="Karasin A.I."/>
        </authorList>
    </citation>
    <scope>NUCLEOTIDE SEQUENCE [LARGE SCALE GENOMIC DNA]</scope>
    <source>
        <strain evidence="7 8">LZ-22</strain>
    </source>
</reference>
<evidence type="ECO:0000256" key="1">
    <source>
        <dbReference type="ARBA" id="ARBA00022741"/>
    </source>
</evidence>
<evidence type="ECO:0000256" key="3">
    <source>
        <dbReference type="ARBA" id="ARBA00023054"/>
    </source>
</evidence>
<dbReference type="InterPro" id="IPR022482">
    <property type="entry name" value="Proteasome_ATPase"/>
</dbReference>
<dbReference type="GO" id="GO:0000502">
    <property type="term" value="C:proteasome complex"/>
    <property type="evidence" value="ECO:0007669"/>
    <property type="project" value="UniProtKB-KW"/>
</dbReference>
<dbReference type="GO" id="GO:0010498">
    <property type="term" value="P:proteasomal protein catabolic process"/>
    <property type="evidence" value="ECO:0007669"/>
    <property type="project" value="InterPro"/>
</dbReference>
<feature type="domain" description="AAA+ ATPase" evidence="6">
    <location>
        <begin position="253"/>
        <end position="402"/>
    </location>
</feature>
<dbReference type="GO" id="GO:0005524">
    <property type="term" value="F:ATP binding"/>
    <property type="evidence" value="ECO:0007669"/>
    <property type="project" value="UniProtKB-UniRule"/>
</dbReference>
<dbReference type="Proteomes" id="UP000199086">
    <property type="component" value="Unassembled WGS sequence"/>
</dbReference>
<protein>
    <recommendedName>
        <fullName evidence="4">AAA ATPase forming ring-shaped complexes</fullName>
        <shortName evidence="4">ARC</shortName>
    </recommendedName>
</protein>
<dbReference type="STRING" id="1577474.GA0111570_11081"/>
<keyword evidence="8" id="KW-1185">Reference proteome</keyword>
<dbReference type="Pfam" id="PF00004">
    <property type="entry name" value="AAA"/>
    <property type="match status" value="1"/>
</dbReference>
<dbReference type="InterPro" id="IPR003959">
    <property type="entry name" value="ATPase_AAA_core"/>
</dbReference>
<dbReference type="Gene3D" id="3.40.50.300">
    <property type="entry name" value="P-loop containing nucleotide triphosphate hydrolases"/>
    <property type="match status" value="1"/>
</dbReference>
<dbReference type="InterPro" id="IPR032501">
    <property type="entry name" value="Prot_ATP_ID_OB_2nd"/>
</dbReference>
<sequence length="556" mass="60328">MMSEPNPEQLRAEVYRLRDELQTATEQNRRLNQERTTADRRVTTLRTEGRGLVEQNKKLTDLLGQTRDQLVSLKEKLEELRRPPSTFGLVVGLPGGQVADVVVGQRRLRVQVSPSVEVDGIAVGAQVLLNDVPQVIGVAEIAVTGEMAVVKEVLDDGRVLVSTGTDREEVLHRAASLDAEHLRVGQALLVDTKAGLALDRVPTTDVADLILEETPDVAYEDIGGLGPQIEQIRDAVELPFKHRELFGTYDLTPPKGILLYGPPGCGKTMIAKAVAHSLSGEGGAEGRSYFFNIKGPQLLNKYVGESERQIRVVFQRARDKATTGAPVVIFFDEMESIFRTRGTGLSSDVETTIVPQLLAEIDGVEQLANVIVIGASNREDMIDPAILRPGRFDVKVRIRRPDRAAARDIFTRYLSDRVPIRAGESREVMVAAALDRLYATDASAEVFEITYASGATATIRYGDLASGALIESIVARAKKLAIKEVLAGGPTGVSTEQLLRATQIQFADHTDLPTADPADWARIIGPDQGEHGREPIVAVRQLRGGGASSGGTGQYL</sequence>
<dbReference type="InterPro" id="IPR050168">
    <property type="entry name" value="AAA_ATPase_domain"/>
</dbReference>
<name>A0A1G6HIB4_9ACTN</name>
<dbReference type="NCBIfam" id="TIGR03689">
    <property type="entry name" value="pup_AAA"/>
    <property type="match status" value="1"/>
</dbReference>
<evidence type="ECO:0000313" key="7">
    <source>
        <dbReference type="EMBL" id="SDB93883.1"/>
    </source>
</evidence>
<keyword evidence="3 4" id="KW-0175">Coiled coil</keyword>
<evidence type="ECO:0000256" key="2">
    <source>
        <dbReference type="ARBA" id="ARBA00022840"/>
    </source>
</evidence>
<evidence type="ECO:0000259" key="6">
    <source>
        <dbReference type="SMART" id="SM00382"/>
    </source>
</evidence>
<dbReference type="GO" id="GO:0019941">
    <property type="term" value="P:modification-dependent protein catabolic process"/>
    <property type="evidence" value="ECO:0007669"/>
    <property type="project" value="InterPro"/>
</dbReference>
<dbReference type="SUPFAM" id="SSF52540">
    <property type="entry name" value="P-loop containing nucleoside triphosphate hydrolases"/>
    <property type="match status" value="1"/>
</dbReference>
<dbReference type="InterPro" id="IPR041626">
    <property type="entry name" value="Prot_ATP_ID_OB_N"/>
</dbReference>
<dbReference type="PROSITE" id="PS00674">
    <property type="entry name" value="AAA"/>
    <property type="match status" value="1"/>
</dbReference>